<sequence length="619" mass="67708">MGPWRLMVPERSQVFPAALQPGTEVGRWRVLGTLGVGGYGAVYRVEPLEGPGRSFALKLSLHPDPARALREMSLLLDRAWHPQVVRVHATGRWPDPIDGLPYFVMDCVEGVALHTWAEASNPTFRQLAMVGGSVAMTLDVLHARGVLHRDLKPEHILIREPGHVPVLIDFGAGDQAGATTLTTTTLPPGTLHLRSPEAIRFQQLHWRQPEVRYPYTEADDLYALGVCLYRAATGHYPFSPELTPDLLTVAITQRLPPSPRTINPQVPVPLAAAILRLLEKEPERRPRTGVQAHAEIVEGLLSDGAAFEARLFHEMPGDEPGRIRRPEWPSQPYRTAETEPVALLPLIRPASWLQSFGGTGLISLIVCLMLLVTGSGTWEVLSGAWTRNTTPGVQSPPSTSSGHKLASPPERSHSVPVAAPLTTGPPLATVAPVATPPEERSPVTSKPTVSAPVAPPLKPNRPLKAVMASACMGMACASNPPMMDRPDPPFENCPEASVAAMKKLGVYGAMLDGMFDRQGPRNGNVTVREGRIAIWVYGSKGVRDGDTLTGELYISAERVYGHLTQLRQKKTGETHPVCFQFWTQNERQKGLPRLNSSYYDNAVLFNQIEVKSVLRDYEN</sequence>
<dbReference type="Gene3D" id="1.10.510.10">
    <property type="entry name" value="Transferase(Phosphotransferase) domain 1"/>
    <property type="match status" value="1"/>
</dbReference>
<dbReference type="InterPro" id="IPR011009">
    <property type="entry name" value="Kinase-like_dom_sf"/>
</dbReference>
<keyword evidence="5" id="KW-0418">Kinase</keyword>
<name>A0A3A8I1D3_9BACT</name>
<feature type="compositionally biased region" description="Polar residues" evidence="8">
    <location>
        <begin position="388"/>
        <end position="402"/>
    </location>
</feature>
<keyword evidence="6 7" id="KW-0067">ATP-binding</keyword>
<evidence type="ECO:0000313" key="10">
    <source>
        <dbReference type="EMBL" id="RKG77267.1"/>
    </source>
</evidence>
<evidence type="ECO:0000256" key="8">
    <source>
        <dbReference type="SAM" id="MobiDB-lite"/>
    </source>
</evidence>
<evidence type="ECO:0000256" key="6">
    <source>
        <dbReference type="ARBA" id="ARBA00022840"/>
    </source>
</evidence>
<feature type="binding site" evidence="7">
    <location>
        <position position="58"/>
    </location>
    <ligand>
        <name>ATP</name>
        <dbReference type="ChEBI" id="CHEBI:30616"/>
    </ligand>
</feature>
<evidence type="ECO:0000256" key="7">
    <source>
        <dbReference type="PROSITE-ProRule" id="PRU10141"/>
    </source>
</evidence>
<evidence type="ECO:0000313" key="11">
    <source>
        <dbReference type="Proteomes" id="UP000268094"/>
    </source>
</evidence>
<proteinExistence type="inferred from homology"/>
<evidence type="ECO:0000256" key="3">
    <source>
        <dbReference type="ARBA" id="ARBA00022679"/>
    </source>
</evidence>
<dbReference type="AlphaFoldDB" id="A0A3A8I1D3"/>
<gene>
    <name evidence="10" type="ORF">D7V88_31245</name>
</gene>
<dbReference type="PROSITE" id="PS00107">
    <property type="entry name" value="PROTEIN_KINASE_ATP"/>
    <property type="match status" value="1"/>
</dbReference>
<evidence type="ECO:0000256" key="4">
    <source>
        <dbReference type="ARBA" id="ARBA00022741"/>
    </source>
</evidence>
<evidence type="ECO:0000256" key="2">
    <source>
        <dbReference type="ARBA" id="ARBA00012513"/>
    </source>
</evidence>
<keyword evidence="4 7" id="KW-0547">Nucleotide-binding</keyword>
<dbReference type="InterPro" id="IPR000719">
    <property type="entry name" value="Prot_kinase_dom"/>
</dbReference>
<dbReference type="Gene3D" id="3.30.200.20">
    <property type="entry name" value="Phosphorylase Kinase, domain 1"/>
    <property type="match status" value="1"/>
</dbReference>
<keyword evidence="11" id="KW-1185">Reference proteome</keyword>
<dbReference type="PANTHER" id="PTHR43671:SF13">
    <property type="entry name" value="SERINE_THREONINE-PROTEIN KINASE NEK2"/>
    <property type="match status" value="1"/>
</dbReference>
<feature type="compositionally biased region" description="Low complexity" evidence="8">
    <location>
        <begin position="415"/>
        <end position="433"/>
    </location>
</feature>
<dbReference type="PANTHER" id="PTHR43671">
    <property type="entry name" value="SERINE/THREONINE-PROTEIN KINASE NEK"/>
    <property type="match status" value="1"/>
</dbReference>
<feature type="domain" description="Protein kinase" evidence="9">
    <location>
        <begin position="28"/>
        <end position="296"/>
    </location>
</feature>
<protein>
    <recommendedName>
        <fullName evidence="2">non-specific serine/threonine protein kinase</fullName>
        <ecNumber evidence="2">2.7.11.1</ecNumber>
    </recommendedName>
</protein>
<dbReference type="EC" id="2.7.11.1" evidence="2"/>
<dbReference type="InterPro" id="IPR050660">
    <property type="entry name" value="NEK_Ser/Thr_kinase"/>
</dbReference>
<dbReference type="GO" id="GO:0004674">
    <property type="term" value="F:protein serine/threonine kinase activity"/>
    <property type="evidence" value="ECO:0007669"/>
    <property type="project" value="UniProtKB-EC"/>
</dbReference>
<comment type="similarity">
    <text evidence="1">Belongs to the protein kinase superfamily. NEK Ser/Thr protein kinase family. NIMA subfamily.</text>
</comment>
<dbReference type="Proteomes" id="UP000268094">
    <property type="component" value="Unassembled WGS sequence"/>
</dbReference>
<dbReference type="InterPro" id="IPR017441">
    <property type="entry name" value="Protein_kinase_ATP_BS"/>
</dbReference>
<feature type="region of interest" description="Disordered" evidence="8">
    <location>
        <begin position="388"/>
        <end position="456"/>
    </location>
</feature>
<comment type="caution">
    <text evidence="10">The sequence shown here is derived from an EMBL/GenBank/DDBJ whole genome shotgun (WGS) entry which is preliminary data.</text>
</comment>
<dbReference type="GO" id="GO:0005524">
    <property type="term" value="F:ATP binding"/>
    <property type="evidence" value="ECO:0007669"/>
    <property type="project" value="UniProtKB-UniRule"/>
</dbReference>
<evidence type="ECO:0000256" key="5">
    <source>
        <dbReference type="ARBA" id="ARBA00022777"/>
    </source>
</evidence>
<dbReference type="SUPFAM" id="SSF56112">
    <property type="entry name" value="Protein kinase-like (PK-like)"/>
    <property type="match status" value="1"/>
</dbReference>
<keyword evidence="3" id="KW-0808">Transferase</keyword>
<dbReference type="PROSITE" id="PS50011">
    <property type="entry name" value="PROTEIN_KINASE_DOM"/>
    <property type="match status" value="1"/>
</dbReference>
<dbReference type="CDD" id="cd14014">
    <property type="entry name" value="STKc_PknB_like"/>
    <property type="match status" value="1"/>
</dbReference>
<reference evidence="11" key="1">
    <citation type="submission" date="2018-09" db="EMBL/GenBank/DDBJ databases">
        <authorList>
            <person name="Livingstone P.G."/>
            <person name="Whitworth D.E."/>
        </authorList>
    </citation>
    <scope>NUCLEOTIDE SEQUENCE [LARGE SCALE GENOMIC DNA]</scope>
    <source>
        <strain evidence="11">CA054A</strain>
    </source>
</reference>
<dbReference type="Pfam" id="PF00069">
    <property type="entry name" value="Pkinase"/>
    <property type="match status" value="1"/>
</dbReference>
<dbReference type="EMBL" id="RAVZ01000287">
    <property type="protein sequence ID" value="RKG77267.1"/>
    <property type="molecule type" value="Genomic_DNA"/>
</dbReference>
<evidence type="ECO:0000259" key="9">
    <source>
        <dbReference type="PROSITE" id="PS50011"/>
    </source>
</evidence>
<evidence type="ECO:0000256" key="1">
    <source>
        <dbReference type="ARBA" id="ARBA00010886"/>
    </source>
</evidence>
<accession>A0A3A8I1D3</accession>
<organism evidence="10 11">
    <name type="scientific">Corallococcus terminator</name>
    <dbReference type="NCBI Taxonomy" id="2316733"/>
    <lineage>
        <taxon>Bacteria</taxon>
        <taxon>Pseudomonadati</taxon>
        <taxon>Myxococcota</taxon>
        <taxon>Myxococcia</taxon>
        <taxon>Myxococcales</taxon>
        <taxon>Cystobacterineae</taxon>
        <taxon>Myxococcaceae</taxon>
        <taxon>Corallococcus</taxon>
    </lineage>
</organism>